<dbReference type="RefSeq" id="XP_060419120.1">
    <property type="nucleotide sequence ID" value="XM_060552181.1"/>
</dbReference>
<proteinExistence type="predicted"/>
<evidence type="ECO:0000313" key="3">
    <source>
        <dbReference type="Proteomes" id="UP001230504"/>
    </source>
</evidence>
<gene>
    <name evidence="2" type="ORF">LY79DRAFT_288053</name>
</gene>
<dbReference type="GeneID" id="85436421"/>
<sequence>MPEETLFRFLYWLDLGQMSCKVASKASVPNLLCGKAGFCALPTLSDTWPFPQDGVIEKHFHGIHDLLKRLYPRLMSCTFIEVLESLESSTARSLQVRSVSPAWCNPAPSIRGLDHGPSLASRWKMTTSPPERVVYRPAFRTLRADIPPQRRPPTTPLRDSGVVPSPRRSTIRPLVVFEDDP</sequence>
<organism evidence="2 3">
    <name type="scientific">Colletotrichum navitas</name>
    <dbReference type="NCBI Taxonomy" id="681940"/>
    <lineage>
        <taxon>Eukaryota</taxon>
        <taxon>Fungi</taxon>
        <taxon>Dikarya</taxon>
        <taxon>Ascomycota</taxon>
        <taxon>Pezizomycotina</taxon>
        <taxon>Sordariomycetes</taxon>
        <taxon>Hypocreomycetidae</taxon>
        <taxon>Glomerellales</taxon>
        <taxon>Glomerellaceae</taxon>
        <taxon>Colletotrichum</taxon>
        <taxon>Colletotrichum graminicola species complex</taxon>
    </lineage>
</organism>
<dbReference type="Proteomes" id="UP001230504">
    <property type="component" value="Unassembled WGS sequence"/>
</dbReference>
<feature type="region of interest" description="Disordered" evidence="1">
    <location>
        <begin position="144"/>
        <end position="173"/>
    </location>
</feature>
<dbReference type="AlphaFoldDB" id="A0AAD8VBF2"/>
<protein>
    <submittedName>
        <fullName evidence="2">Uncharacterized protein</fullName>
    </submittedName>
</protein>
<dbReference type="EMBL" id="JAHLJV010000005">
    <property type="protein sequence ID" value="KAK1598415.1"/>
    <property type="molecule type" value="Genomic_DNA"/>
</dbReference>
<accession>A0AAD8VBF2</accession>
<reference evidence="2" key="1">
    <citation type="submission" date="2021-06" db="EMBL/GenBank/DDBJ databases">
        <title>Comparative genomics, transcriptomics and evolutionary studies reveal genomic signatures of adaptation to plant cell wall in hemibiotrophic fungi.</title>
        <authorList>
            <consortium name="DOE Joint Genome Institute"/>
            <person name="Baroncelli R."/>
            <person name="Diaz J.F."/>
            <person name="Benocci T."/>
            <person name="Peng M."/>
            <person name="Battaglia E."/>
            <person name="Haridas S."/>
            <person name="Andreopoulos W."/>
            <person name="Labutti K."/>
            <person name="Pangilinan J."/>
            <person name="Floch G.L."/>
            <person name="Makela M.R."/>
            <person name="Henrissat B."/>
            <person name="Grigoriev I.V."/>
            <person name="Crouch J.A."/>
            <person name="De Vries R.P."/>
            <person name="Sukno S.A."/>
            <person name="Thon M.R."/>
        </authorList>
    </citation>
    <scope>NUCLEOTIDE SEQUENCE</scope>
    <source>
        <strain evidence="2">CBS 125086</strain>
    </source>
</reference>
<evidence type="ECO:0000313" key="2">
    <source>
        <dbReference type="EMBL" id="KAK1598415.1"/>
    </source>
</evidence>
<name>A0AAD8VBF2_9PEZI</name>
<comment type="caution">
    <text evidence="2">The sequence shown here is derived from an EMBL/GenBank/DDBJ whole genome shotgun (WGS) entry which is preliminary data.</text>
</comment>
<keyword evidence="3" id="KW-1185">Reference proteome</keyword>
<evidence type="ECO:0000256" key="1">
    <source>
        <dbReference type="SAM" id="MobiDB-lite"/>
    </source>
</evidence>